<sequence length="386" mass="39427">MTTIRHSRRPATALALLAVAVPALALPAPAAASAPVVTAGPAAGATLAAGPATGTTAGTTHIARGTALAAEARGAASVAADTKWSVQPSTDRGPDGRDYFIYANAPGSERTDHVGITNLTDAPLTFTVYGTDAHTTADGAFALLPAAQSPTDVGSWVTLASRAYTVPANTRLDVPFRLTVPKNATPGDHAGGLVASIAESTTDANGQTVLVDRRIAVRIYLTVDGPARPEMTIDGLRVSHTQGLNPASGGTTTVTYRLRNTGNLRLTGASTVRVTGPAGWRLASTDALAVPELLPGSEITVTERITGVQPAGRLTATVSVVPSTPDTLLGPVTLGTSLWAPPWVLIGLLALLLAWAGYRLVRTVRARRATAGKPADVTETVETAAP</sequence>
<name>A0AAE3ZW62_9ACTN</name>
<feature type="transmembrane region" description="Helical" evidence="1">
    <location>
        <begin position="338"/>
        <end position="358"/>
    </location>
</feature>
<keyword evidence="1" id="KW-1133">Transmembrane helix</keyword>
<keyword evidence="1" id="KW-0472">Membrane</keyword>
<feature type="signal peptide" evidence="2">
    <location>
        <begin position="1"/>
        <end position="25"/>
    </location>
</feature>
<evidence type="ECO:0000256" key="1">
    <source>
        <dbReference type="SAM" id="Phobius"/>
    </source>
</evidence>
<reference evidence="3 4" key="1">
    <citation type="submission" date="2023-07" db="EMBL/GenBank/DDBJ databases">
        <title>Sequencing the genomes of 1000 actinobacteria strains.</title>
        <authorList>
            <person name="Klenk H.-P."/>
        </authorList>
    </citation>
    <scope>NUCLEOTIDE SEQUENCE [LARGE SCALE GENOMIC DNA]</scope>
    <source>
        <strain evidence="3 4">DSM 44711</strain>
    </source>
</reference>
<comment type="caution">
    <text evidence="3">The sequence shown here is derived from an EMBL/GenBank/DDBJ whole genome shotgun (WGS) entry which is preliminary data.</text>
</comment>
<protein>
    <recommendedName>
        <fullName evidence="5">DUF916 domain-containing protein</fullName>
    </recommendedName>
</protein>
<keyword evidence="1" id="KW-0812">Transmembrane</keyword>
<evidence type="ECO:0000256" key="2">
    <source>
        <dbReference type="SAM" id="SignalP"/>
    </source>
</evidence>
<gene>
    <name evidence="3" type="ORF">J2S44_007161</name>
</gene>
<dbReference type="Proteomes" id="UP001183629">
    <property type="component" value="Unassembled WGS sequence"/>
</dbReference>
<organism evidence="3 4">
    <name type="scientific">Catenuloplanes niger</name>
    <dbReference type="NCBI Taxonomy" id="587534"/>
    <lineage>
        <taxon>Bacteria</taxon>
        <taxon>Bacillati</taxon>
        <taxon>Actinomycetota</taxon>
        <taxon>Actinomycetes</taxon>
        <taxon>Micromonosporales</taxon>
        <taxon>Micromonosporaceae</taxon>
        <taxon>Catenuloplanes</taxon>
    </lineage>
</organism>
<keyword evidence="2" id="KW-0732">Signal</keyword>
<evidence type="ECO:0000313" key="4">
    <source>
        <dbReference type="Proteomes" id="UP001183629"/>
    </source>
</evidence>
<evidence type="ECO:0008006" key="5">
    <source>
        <dbReference type="Google" id="ProtNLM"/>
    </source>
</evidence>
<dbReference type="AlphaFoldDB" id="A0AAE3ZW62"/>
<proteinExistence type="predicted"/>
<dbReference type="EMBL" id="JAVDYC010000001">
    <property type="protein sequence ID" value="MDR7326911.1"/>
    <property type="molecule type" value="Genomic_DNA"/>
</dbReference>
<dbReference type="RefSeq" id="WP_310423440.1">
    <property type="nucleotide sequence ID" value="NZ_JAVDYC010000001.1"/>
</dbReference>
<feature type="chain" id="PRO_5042113627" description="DUF916 domain-containing protein" evidence="2">
    <location>
        <begin position="26"/>
        <end position="386"/>
    </location>
</feature>
<evidence type="ECO:0000313" key="3">
    <source>
        <dbReference type="EMBL" id="MDR7326911.1"/>
    </source>
</evidence>
<accession>A0AAE3ZW62</accession>
<keyword evidence="4" id="KW-1185">Reference proteome</keyword>